<gene>
    <name evidence="2" type="ORF">LCGC14_1163090</name>
</gene>
<evidence type="ECO:0000313" key="2">
    <source>
        <dbReference type="EMBL" id="KKM97930.1"/>
    </source>
</evidence>
<evidence type="ECO:0000256" key="1">
    <source>
        <dbReference type="SAM" id="MobiDB-lite"/>
    </source>
</evidence>
<organism evidence="2">
    <name type="scientific">marine sediment metagenome</name>
    <dbReference type="NCBI Taxonomy" id="412755"/>
    <lineage>
        <taxon>unclassified sequences</taxon>
        <taxon>metagenomes</taxon>
        <taxon>ecological metagenomes</taxon>
    </lineage>
</organism>
<proteinExistence type="predicted"/>
<dbReference type="AlphaFoldDB" id="A0A0F9PAC1"/>
<dbReference type="EMBL" id="LAZR01005690">
    <property type="protein sequence ID" value="KKM97930.1"/>
    <property type="molecule type" value="Genomic_DNA"/>
</dbReference>
<feature type="region of interest" description="Disordered" evidence="1">
    <location>
        <begin position="189"/>
        <end position="236"/>
    </location>
</feature>
<reference evidence="2" key="1">
    <citation type="journal article" date="2015" name="Nature">
        <title>Complex archaea that bridge the gap between prokaryotes and eukaryotes.</title>
        <authorList>
            <person name="Spang A."/>
            <person name="Saw J.H."/>
            <person name="Jorgensen S.L."/>
            <person name="Zaremba-Niedzwiedzka K."/>
            <person name="Martijn J."/>
            <person name="Lind A.E."/>
            <person name="van Eijk R."/>
            <person name="Schleper C."/>
            <person name="Guy L."/>
            <person name="Ettema T.J."/>
        </authorList>
    </citation>
    <scope>NUCLEOTIDE SEQUENCE</scope>
</reference>
<sequence>MNIDELLSYSFQEISGNGKLIGSLLHLANKYFNLPATDCETSRHYYYERLKTVKNKPMTKKKNYLDKKYILRKGVLPLINNVHFNNDTITDRIAENYIKKFPLVVGLFITDKERKVLEAMDSGAQHVEQAQVDLHNDPILELIVELVGAEQYEEAREKAELLDGDEVKEDSLKSIDKAEEKAVEDAIKAEEADKKAEEDKKNEAAAKKIADKEAADKIAADKKAEEAEKNKVPGPK</sequence>
<comment type="caution">
    <text evidence="2">The sequence shown here is derived from an EMBL/GenBank/DDBJ whole genome shotgun (WGS) entry which is preliminary data.</text>
</comment>
<accession>A0A0F9PAC1</accession>
<name>A0A0F9PAC1_9ZZZZ</name>
<protein>
    <submittedName>
        <fullName evidence="2">Uncharacterized protein</fullName>
    </submittedName>
</protein>